<accession>A0A3D8TSP4</accession>
<proteinExistence type="predicted"/>
<dbReference type="InterPro" id="IPR000361">
    <property type="entry name" value="ATAP_core_dom"/>
</dbReference>
<dbReference type="AlphaFoldDB" id="A0A3D8TSP4"/>
<dbReference type="InterPro" id="IPR035903">
    <property type="entry name" value="HesB-like_dom_sf"/>
</dbReference>
<keyword evidence="3" id="KW-1185">Reference proteome</keyword>
<comment type="caution">
    <text evidence="2">The sequence shown here is derived from an EMBL/GenBank/DDBJ whole genome shotgun (WGS) entry which is preliminary data.</text>
</comment>
<reference evidence="3" key="1">
    <citation type="submission" date="2015-04" db="EMBL/GenBank/DDBJ databases">
        <authorList>
            <person name="Schardt J."/>
            <person name="Mueller-Herbst S."/>
            <person name="Scherer S."/>
            <person name="Huptas C."/>
        </authorList>
    </citation>
    <scope>NUCLEOTIDE SEQUENCE [LARGE SCALE GENOMIC DNA]</scope>
    <source>
        <strain evidence="3">Kiel-L1</strain>
    </source>
</reference>
<evidence type="ECO:0000313" key="2">
    <source>
        <dbReference type="EMBL" id="RDX00776.1"/>
    </source>
</evidence>
<dbReference type="Proteomes" id="UP000257055">
    <property type="component" value="Unassembled WGS sequence"/>
</dbReference>
<sequence>MRIELSEEAAEKILNQKPDGAKLILNLNDGAGKFSDLAGSCSLDLAFDLVFADSNEDLHEYTAEIDSDIGTFYAKPYSLDYLDQDNHLRVSGMGMLVLSGTYSGTISGNVPVKDKTSIAKN</sequence>
<dbReference type="SUPFAM" id="SSF89360">
    <property type="entry name" value="HesB-like domain"/>
    <property type="match status" value="1"/>
</dbReference>
<feature type="domain" description="Core" evidence="1">
    <location>
        <begin position="1"/>
        <end position="113"/>
    </location>
</feature>
<evidence type="ECO:0000313" key="3">
    <source>
        <dbReference type="Proteomes" id="UP000257055"/>
    </source>
</evidence>
<dbReference type="EMBL" id="LARY01000002">
    <property type="protein sequence ID" value="RDX00776.1"/>
    <property type="molecule type" value="Genomic_DNA"/>
</dbReference>
<evidence type="ECO:0000259" key="1">
    <source>
        <dbReference type="Pfam" id="PF01521"/>
    </source>
</evidence>
<gene>
    <name evidence="2" type="ORF">UR08_07280</name>
</gene>
<dbReference type="Gene3D" id="2.60.300.12">
    <property type="entry name" value="HesB-like domain"/>
    <property type="match status" value="1"/>
</dbReference>
<name>A0A3D8TSP4_9LIST</name>
<protein>
    <recommendedName>
        <fullName evidence="1">Core domain-containing protein</fullName>
    </recommendedName>
</protein>
<dbReference type="Pfam" id="PF01521">
    <property type="entry name" value="Fe-S_biosyn"/>
    <property type="match status" value="1"/>
</dbReference>
<dbReference type="RefSeq" id="WP_165849961.1">
    <property type="nucleotide sequence ID" value="NZ_LARY01000002.1"/>
</dbReference>
<organism evidence="2 3">
    <name type="scientific">Listeria kieliensis</name>
    <dbReference type="NCBI Taxonomy" id="1621700"/>
    <lineage>
        <taxon>Bacteria</taxon>
        <taxon>Bacillati</taxon>
        <taxon>Bacillota</taxon>
        <taxon>Bacilli</taxon>
        <taxon>Bacillales</taxon>
        <taxon>Listeriaceae</taxon>
        <taxon>Listeria</taxon>
    </lineage>
</organism>